<dbReference type="GO" id="GO:0003723">
    <property type="term" value="F:RNA binding"/>
    <property type="evidence" value="ECO:0007669"/>
    <property type="project" value="UniProtKB-UniRule"/>
</dbReference>
<dbReference type="SUPFAM" id="SSF54928">
    <property type="entry name" value="RNA-binding domain, RBD"/>
    <property type="match status" value="1"/>
</dbReference>
<proteinExistence type="predicted"/>
<dbReference type="Proteomes" id="UP000712600">
    <property type="component" value="Unassembled WGS sequence"/>
</dbReference>
<sequence length="764" mass="89590">MEPRNEKEEGERLEEAMGGFEESKEKSAEMSRKEKRKAMKKMKRKQVRKEIASKEREEAEAKLNDPAEQEKLKAIEEEEERKREKELREFEESERAWREAMEIKRKKEEEEERRWKELEELRKLEASGDGECGEDEDGEYEYIEEGPPEIIFKGNEIILRKNKVKVPKKSKAQVDGNEIADRPTSNPLPPGTEAFPKSHNVSSAQQILDSVAQEVPNFGTEQDKAHCPFHLKTGACRFGPRCSRVHFYPDKSCTILMKNMYNGPGIAWEQDEGLETLMDSLQWRCMLITWAGLELLQFTFYSLPLFVPSSLQYTDEEAEHCYEEFYEDVHTEFLKYGELINFKVCRNGSFHLKGNVYVHYRSLESAILAYQSINGRYFAGKQVNCEFVNISRWKVAICGEYMKSRLKTCSRGSACNFIHCFRNPGGDYEWADFDKPPPRFWIRKMTALFGYSDEYLKHMEREHSGSLSDFRSDQPTDLQRQPSRRPKSRDHDHVNVGSKPSYRSRKNHGDTRDSSRGSPSSTRDGSLEREIYKEPRHGKETSRHESKWSEHSPTHRVPRKRIHERYSDDDSGDDDGRGETSHKRKSSRRYPRRSSDAEVQEQLDDQEESRTQWSSSERRSRKEDDREGSSAGQEESRAHDKFHAVGDKSQRERSSSRYSHERDSSERRRSVETSPRDKDRDKSKQRHSYNKTGDPDSCNRSRKGKQGRESQEVKRNASGSSSDEEREERHKERSHRKRRRSSSQHSSDEQTPKEPEEIERWRPM</sequence>
<dbReference type="EMBL" id="QGKX02000095">
    <property type="protein sequence ID" value="KAF3572701.1"/>
    <property type="molecule type" value="Genomic_DNA"/>
</dbReference>
<feature type="zinc finger region" description="C3H1-type" evidence="8">
    <location>
        <begin position="392"/>
        <end position="422"/>
    </location>
</feature>
<keyword evidence="5 7" id="KW-0694">RNA-binding</keyword>
<dbReference type="InterPro" id="IPR000571">
    <property type="entry name" value="Znf_CCCH"/>
</dbReference>
<dbReference type="InterPro" id="IPR035979">
    <property type="entry name" value="RBD_domain_sf"/>
</dbReference>
<evidence type="ECO:0000256" key="3">
    <source>
        <dbReference type="ARBA" id="ARBA00022771"/>
    </source>
</evidence>
<evidence type="ECO:0000256" key="7">
    <source>
        <dbReference type="PROSITE-ProRule" id="PRU00176"/>
    </source>
</evidence>
<feature type="zinc finger region" description="C3H1-type" evidence="8">
    <location>
        <begin position="221"/>
        <end position="249"/>
    </location>
</feature>
<dbReference type="Pfam" id="PF00076">
    <property type="entry name" value="RRM_1"/>
    <property type="match status" value="1"/>
</dbReference>
<feature type="region of interest" description="Disordered" evidence="9">
    <location>
        <begin position="172"/>
        <end position="193"/>
    </location>
</feature>
<feature type="region of interest" description="Disordered" evidence="9">
    <location>
        <begin position="465"/>
        <end position="764"/>
    </location>
</feature>
<dbReference type="SMART" id="SM00361">
    <property type="entry name" value="RRM_1"/>
    <property type="match status" value="1"/>
</dbReference>
<feature type="domain" description="C3H1-type" evidence="11">
    <location>
        <begin position="392"/>
        <end position="422"/>
    </location>
</feature>
<protein>
    <recommendedName>
        <fullName evidence="14">Zinc finger CCCH domain-containing protein 5</fullName>
    </recommendedName>
</protein>
<dbReference type="GO" id="GO:0008270">
    <property type="term" value="F:zinc ion binding"/>
    <property type="evidence" value="ECO:0007669"/>
    <property type="project" value="UniProtKB-KW"/>
</dbReference>
<feature type="compositionally biased region" description="Basic residues" evidence="9">
    <location>
        <begin position="582"/>
        <end position="592"/>
    </location>
</feature>
<gene>
    <name evidence="12" type="ORF">F2Q69_00060610</name>
</gene>
<dbReference type="AlphaFoldDB" id="A0A8S9RJ15"/>
<feature type="compositionally biased region" description="Basic and acidic residues" evidence="9">
    <location>
        <begin position="48"/>
        <end position="96"/>
    </location>
</feature>
<dbReference type="InterPro" id="IPR003954">
    <property type="entry name" value="RRM_euk-type"/>
</dbReference>
<dbReference type="InterPro" id="IPR012677">
    <property type="entry name" value="Nucleotide-bd_a/b_plait_sf"/>
</dbReference>
<dbReference type="InterPro" id="IPR000504">
    <property type="entry name" value="RRM_dom"/>
</dbReference>
<feature type="compositionally biased region" description="Basic and acidic residues" evidence="9">
    <location>
        <begin position="564"/>
        <end position="581"/>
    </location>
</feature>
<evidence type="ECO:0000256" key="1">
    <source>
        <dbReference type="ARBA" id="ARBA00022723"/>
    </source>
</evidence>
<keyword evidence="2" id="KW-0677">Repeat</keyword>
<organism evidence="12 13">
    <name type="scientific">Brassica cretica</name>
    <name type="common">Mustard</name>
    <dbReference type="NCBI Taxonomy" id="69181"/>
    <lineage>
        <taxon>Eukaryota</taxon>
        <taxon>Viridiplantae</taxon>
        <taxon>Streptophyta</taxon>
        <taxon>Embryophyta</taxon>
        <taxon>Tracheophyta</taxon>
        <taxon>Spermatophyta</taxon>
        <taxon>Magnoliopsida</taxon>
        <taxon>eudicotyledons</taxon>
        <taxon>Gunneridae</taxon>
        <taxon>Pentapetalae</taxon>
        <taxon>rosids</taxon>
        <taxon>malvids</taxon>
        <taxon>Brassicales</taxon>
        <taxon>Brassicaceae</taxon>
        <taxon>Brassiceae</taxon>
        <taxon>Brassica</taxon>
    </lineage>
</organism>
<evidence type="ECO:0000256" key="6">
    <source>
        <dbReference type="ARBA" id="ARBA00023125"/>
    </source>
</evidence>
<feature type="compositionally biased region" description="Basic and acidic residues" evidence="9">
    <location>
        <begin position="746"/>
        <end position="764"/>
    </location>
</feature>
<feature type="region of interest" description="Disordered" evidence="9">
    <location>
        <begin position="1"/>
        <end position="96"/>
    </location>
</feature>
<dbReference type="GO" id="GO:0089701">
    <property type="term" value="C:U2AF complex"/>
    <property type="evidence" value="ECO:0007669"/>
    <property type="project" value="InterPro"/>
</dbReference>
<evidence type="ECO:0000256" key="2">
    <source>
        <dbReference type="ARBA" id="ARBA00022737"/>
    </source>
</evidence>
<evidence type="ECO:0000256" key="9">
    <source>
        <dbReference type="SAM" id="MobiDB-lite"/>
    </source>
</evidence>
<keyword evidence="6" id="KW-0238">DNA-binding</keyword>
<evidence type="ECO:0000313" key="12">
    <source>
        <dbReference type="EMBL" id="KAF3572701.1"/>
    </source>
</evidence>
<feature type="compositionally biased region" description="Basic and acidic residues" evidence="9">
    <location>
        <begin position="706"/>
        <end position="715"/>
    </location>
</feature>
<feature type="compositionally biased region" description="Basic and acidic residues" evidence="9">
    <location>
        <begin position="465"/>
        <end position="474"/>
    </location>
</feature>
<reference evidence="12" key="1">
    <citation type="submission" date="2019-12" db="EMBL/GenBank/DDBJ databases">
        <title>Genome sequencing and annotation of Brassica cretica.</title>
        <authorList>
            <person name="Studholme D.J."/>
            <person name="Sarris P."/>
        </authorList>
    </citation>
    <scope>NUCLEOTIDE SEQUENCE</scope>
    <source>
        <strain evidence="12">PFS-109/04</strain>
        <tissue evidence="12">Leaf</tissue>
    </source>
</reference>
<evidence type="ECO:0000256" key="8">
    <source>
        <dbReference type="PROSITE-ProRule" id="PRU00723"/>
    </source>
</evidence>
<dbReference type="PROSITE" id="PS50103">
    <property type="entry name" value="ZF_C3H1"/>
    <property type="match status" value="2"/>
</dbReference>
<keyword evidence="4 8" id="KW-0862">Zinc</keyword>
<dbReference type="GO" id="GO:0000398">
    <property type="term" value="P:mRNA splicing, via spliceosome"/>
    <property type="evidence" value="ECO:0007669"/>
    <property type="project" value="InterPro"/>
</dbReference>
<keyword evidence="3 8" id="KW-0863">Zinc-finger</keyword>
<feature type="compositionally biased region" description="Basic and acidic residues" evidence="9">
    <location>
        <begin position="616"/>
        <end position="682"/>
    </location>
</feature>
<evidence type="ECO:0008006" key="14">
    <source>
        <dbReference type="Google" id="ProtNLM"/>
    </source>
</evidence>
<dbReference type="FunFam" id="3.30.70.330:FF:000318">
    <property type="entry name" value="Zinc finger CCCH domain-containing protein 5"/>
    <property type="match status" value="1"/>
</dbReference>
<evidence type="ECO:0000259" key="11">
    <source>
        <dbReference type="PROSITE" id="PS50103"/>
    </source>
</evidence>
<feature type="domain" description="C3H1-type" evidence="11">
    <location>
        <begin position="221"/>
        <end position="249"/>
    </location>
</feature>
<feature type="compositionally biased region" description="Basic residues" evidence="9">
    <location>
        <begin position="732"/>
        <end position="742"/>
    </location>
</feature>
<evidence type="ECO:0000259" key="10">
    <source>
        <dbReference type="PROSITE" id="PS50102"/>
    </source>
</evidence>
<dbReference type="PROSITE" id="PS50102">
    <property type="entry name" value="RRM"/>
    <property type="match status" value="1"/>
</dbReference>
<dbReference type="PANTHER" id="PTHR12620">
    <property type="entry name" value="U2 SNRNP AUXILIARY FACTOR, SMALL SUBUNIT"/>
    <property type="match status" value="1"/>
</dbReference>
<dbReference type="GO" id="GO:0003677">
    <property type="term" value="F:DNA binding"/>
    <property type="evidence" value="ECO:0007669"/>
    <property type="project" value="UniProtKB-KW"/>
</dbReference>
<feature type="domain" description="RRM" evidence="10">
    <location>
        <begin position="327"/>
        <end position="390"/>
    </location>
</feature>
<comment type="caution">
    <text evidence="12">The sequence shown here is derived from an EMBL/GenBank/DDBJ whole genome shotgun (WGS) entry which is preliminary data.</text>
</comment>
<feature type="compositionally biased region" description="Basic and acidic residues" evidence="9">
    <location>
        <begin position="525"/>
        <end position="553"/>
    </location>
</feature>
<feature type="compositionally biased region" description="Basic residues" evidence="9">
    <location>
        <begin position="554"/>
        <end position="563"/>
    </location>
</feature>
<dbReference type="InterPro" id="IPR009145">
    <property type="entry name" value="U2AF_small"/>
</dbReference>
<name>A0A8S9RJ15_BRACR</name>
<feature type="compositionally biased region" description="Basic residues" evidence="9">
    <location>
        <begin position="33"/>
        <end position="47"/>
    </location>
</feature>
<dbReference type="Gene3D" id="3.30.70.330">
    <property type="match status" value="1"/>
</dbReference>
<feature type="compositionally biased region" description="Acidic residues" evidence="9">
    <location>
        <begin position="598"/>
        <end position="607"/>
    </location>
</feature>
<dbReference type="SMART" id="SM00356">
    <property type="entry name" value="ZnF_C3H1"/>
    <property type="match status" value="2"/>
</dbReference>
<dbReference type="Pfam" id="PF00642">
    <property type="entry name" value="zf-CCCH"/>
    <property type="match status" value="2"/>
</dbReference>
<evidence type="ECO:0000313" key="13">
    <source>
        <dbReference type="Proteomes" id="UP000712600"/>
    </source>
</evidence>
<evidence type="ECO:0000256" key="4">
    <source>
        <dbReference type="ARBA" id="ARBA00022833"/>
    </source>
</evidence>
<keyword evidence="1 8" id="KW-0479">Metal-binding</keyword>
<evidence type="ECO:0000256" key="5">
    <source>
        <dbReference type="ARBA" id="ARBA00022884"/>
    </source>
</evidence>
<accession>A0A8S9RJ15</accession>
<dbReference type="PRINTS" id="PR01848">
    <property type="entry name" value="U2AUXFACTOR"/>
</dbReference>
<feature type="compositionally biased region" description="Basic and acidic residues" evidence="9">
    <location>
        <begin position="1"/>
        <end position="32"/>
    </location>
</feature>